<feature type="binding site" evidence="6">
    <location>
        <position position="165"/>
    </location>
    <ligand>
        <name>molybdate</name>
        <dbReference type="ChEBI" id="CHEBI:36264"/>
    </ligand>
</feature>
<organism evidence="8 9">
    <name type="scientific">Endozoicomonas numazuensis</name>
    <dbReference type="NCBI Taxonomy" id="1137799"/>
    <lineage>
        <taxon>Bacteria</taxon>
        <taxon>Pseudomonadati</taxon>
        <taxon>Pseudomonadota</taxon>
        <taxon>Gammaproteobacteria</taxon>
        <taxon>Oceanospirillales</taxon>
        <taxon>Endozoicomonadaceae</taxon>
        <taxon>Endozoicomonas</taxon>
    </lineage>
</organism>
<dbReference type="CDD" id="cd13539">
    <property type="entry name" value="PBP2_AvModA"/>
    <property type="match status" value="1"/>
</dbReference>
<dbReference type="Gene3D" id="3.40.190.10">
    <property type="entry name" value="Periplasmic binding protein-like II"/>
    <property type="match status" value="2"/>
</dbReference>
<evidence type="ECO:0000313" key="9">
    <source>
        <dbReference type="Proteomes" id="UP000028073"/>
    </source>
</evidence>
<evidence type="ECO:0000256" key="5">
    <source>
        <dbReference type="ARBA" id="ARBA00062515"/>
    </source>
</evidence>
<feature type="signal peptide" evidence="7">
    <location>
        <begin position="1"/>
        <end position="20"/>
    </location>
</feature>
<dbReference type="EMBL" id="JOKH01000001">
    <property type="protein sequence ID" value="KEQ19227.1"/>
    <property type="molecule type" value="Genomic_DNA"/>
</dbReference>
<dbReference type="NCBIfam" id="TIGR01256">
    <property type="entry name" value="modA"/>
    <property type="match status" value="1"/>
</dbReference>
<evidence type="ECO:0000256" key="7">
    <source>
        <dbReference type="SAM" id="SignalP"/>
    </source>
</evidence>
<evidence type="ECO:0000256" key="2">
    <source>
        <dbReference type="ARBA" id="ARBA00022505"/>
    </source>
</evidence>
<keyword evidence="4 7" id="KW-0732">Signal</keyword>
<feature type="chain" id="PRO_5001760979" description="Molybdate ABC transporter substrate-binding protein" evidence="7">
    <location>
        <begin position="21"/>
        <end position="248"/>
    </location>
</feature>
<keyword evidence="3 6" id="KW-0479">Metal-binding</keyword>
<dbReference type="PIRSF" id="PIRSF004846">
    <property type="entry name" value="ModA"/>
    <property type="match status" value="1"/>
</dbReference>
<reference evidence="8 9" key="1">
    <citation type="submission" date="2014-06" db="EMBL/GenBank/DDBJ databases">
        <title>Whole Genome Sequences of Three Symbiotic Endozoicomonas Bacteria.</title>
        <authorList>
            <person name="Neave M.J."/>
            <person name="Apprill A."/>
            <person name="Voolstra C.R."/>
        </authorList>
    </citation>
    <scope>NUCLEOTIDE SEQUENCE [LARGE SCALE GENOMIC DNA]</scope>
    <source>
        <strain evidence="8 9">DSM 25634</strain>
    </source>
</reference>
<dbReference type="PANTHER" id="PTHR30632:SF14">
    <property type="entry name" value="TUNGSTATE_MOLYBDATE_CHROMATE-BINDING PROTEIN MODA"/>
    <property type="match status" value="1"/>
</dbReference>
<dbReference type="SUPFAM" id="SSF53850">
    <property type="entry name" value="Periplasmic binding protein-like II"/>
    <property type="match status" value="1"/>
</dbReference>
<keyword evidence="2 6" id="KW-0500">Molybdenum</keyword>
<feature type="binding site" evidence="6">
    <location>
        <position position="57"/>
    </location>
    <ligand>
        <name>molybdate</name>
        <dbReference type="ChEBI" id="CHEBI:36264"/>
    </ligand>
</feature>
<evidence type="ECO:0000256" key="4">
    <source>
        <dbReference type="ARBA" id="ARBA00022729"/>
    </source>
</evidence>
<dbReference type="GO" id="GO:0030973">
    <property type="term" value="F:molybdate ion binding"/>
    <property type="evidence" value="ECO:0007669"/>
    <property type="project" value="InterPro"/>
</dbReference>
<keyword evidence="9" id="KW-1185">Reference proteome</keyword>
<proteinExistence type="inferred from homology"/>
<dbReference type="GO" id="GO:1901359">
    <property type="term" value="F:tungstate binding"/>
    <property type="evidence" value="ECO:0007669"/>
    <property type="project" value="UniProtKB-ARBA"/>
</dbReference>
<dbReference type="GO" id="GO:0015689">
    <property type="term" value="P:molybdate ion transport"/>
    <property type="evidence" value="ECO:0007669"/>
    <property type="project" value="InterPro"/>
</dbReference>
<evidence type="ECO:0008006" key="10">
    <source>
        <dbReference type="Google" id="ProtNLM"/>
    </source>
</evidence>
<evidence type="ECO:0000256" key="6">
    <source>
        <dbReference type="PIRSR" id="PIRSR004846-1"/>
    </source>
</evidence>
<dbReference type="PANTHER" id="PTHR30632">
    <property type="entry name" value="MOLYBDATE-BINDING PERIPLASMIC PROTEIN"/>
    <property type="match status" value="1"/>
</dbReference>
<dbReference type="InterPro" id="IPR050682">
    <property type="entry name" value="ModA/WtpA"/>
</dbReference>
<dbReference type="InterPro" id="IPR044084">
    <property type="entry name" value="AvModA-like_subst-bd"/>
</dbReference>
<dbReference type="GO" id="GO:0046872">
    <property type="term" value="F:metal ion binding"/>
    <property type="evidence" value="ECO:0007669"/>
    <property type="project" value="UniProtKB-KW"/>
</dbReference>
<evidence type="ECO:0000256" key="3">
    <source>
        <dbReference type="ARBA" id="ARBA00022723"/>
    </source>
</evidence>
<sequence length="248" mass="27598">MVVKYGLGTLAMLFSMHSMAADLRVAVSANFKPVLEHLAEQFKKQTGHKVSIASASTGVLYNQIMHGAPFDLFFSADQTRPLELEKKGKVLPDSRKTYAIGRLVLWDRNTDPKKPFTLDQLKDWKGKLAMANPKTAPYGFAAEQTLENLGLWQNYQGRLVQGANIQQTWQFVASGNVDVGLVALSQLSGEALKRISYVPDTLYDPIRQDMVVLKSTQNSKEARAFAAFVLSESSQNYMAEHGYHSPIK</sequence>
<comment type="caution">
    <text evidence="8">The sequence shown here is derived from an EMBL/GenBank/DDBJ whole genome shotgun (WGS) entry which is preliminary data.</text>
</comment>
<dbReference type="InterPro" id="IPR005950">
    <property type="entry name" value="ModA"/>
</dbReference>
<dbReference type="Proteomes" id="UP000028073">
    <property type="component" value="Unassembled WGS sequence"/>
</dbReference>
<dbReference type="STRING" id="1137799.GZ78_04365"/>
<name>A0A081NLA4_9GAMM</name>
<comment type="subunit">
    <text evidence="5">The complex is composed of two ATP-binding proteins (ModC), two transmembrane proteins (ModB) and a solute-binding protein (ModA).</text>
</comment>
<dbReference type="AlphaFoldDB" id="A0A081NLA4"/>
<evidence type="ECO:0000256" key="1">
    <source>
        <dbReference type="ARBA" id="ARBA00009175"/>
    </source>
</evidence>
<dbReference type="FunFam" id="3.40.190.10:FF:000035">
    <property type="entry name" value="Molybdate ABC transporter substrate-binding protein"/>
    <property type="match status" value="1"/>
</dbReference>
<gene>
    <name evidence="8" type="ORF">GZ78_04365</name>
</gene>
<evidence type="ECO:0000313" key="8">
    <source>
        <dbReference type="EMBL" id="KEQ19227.1"/>
    </source>
</evidence>
<protein>
    <recommendedName>
        <fullName evidence="10">Molybdate ABC transporter substrate-binding protein</fullName>
    </recommendedName>
</protein>
<comment type="similarity">
    <text evidence="1">Belongs to the bacterial solute-binding protein ModA family.</text>
</comment>
<dbReference type="Pfam" id="PF13531">
    <property type="entry name" value="SBP_bac_11"/>
    <property type="match status" value="1"/>
</dbReference>
<dbReference type="eggNOG" id="COG0725">
    <property type="taxonomic scope" value="Bacteria"/>
</dbReference>
<accession>A0A081NLA4</accession>